<dbReference type="InterPro" id="IPR007372">
    <property type="entry name" value="Lipid/polyisoprenoid-bd_YceI"/>
</dbReference>
<organism evidence="3 4">
    <name type="scientific">Myroides phaeus</name>
    <dbReference type="NCBI Taxonomy" id="702745"/>
    <lineage>
        <taxon>Bacteria</taxon>
        <taxon>Pseudomonadati</taxon>
        <taxon>Bacteroidota</taxon>
        <taxon>Flavobacteriia</taxon>
        <taxon>Flavobacteriales</taxon>
        <taxon>Flavobacteriaceae</taxon>
        <taxon>Myroides</taxon>
    </lineage>
</organism>
<dbReference type="EMBL" id="FNDQ01000024">
    <property type="protein sequence ID" value="SDH91134.1"/>
    <property type="molecule type" value="Genomic_DNA"/>
</dbReference>
<feature type="signal peptide" evidence="1">
    <location>
        <begin position="1"/>
        <end position="19"/>
    </location>
</feature>
<dbReference type="PANTHER" id="PTHR34406:SF1">
    <property type="entry name" value="PROTEIN YCEI"/>
    <property type="match status" value="1"/>
</dbReference>
<dbReference type="RefSeq" id="WP_090410165.1">
    <property type="nucleotide sequence ID" value="NZ_FNDQ01000024.1"/>
</dbReference>
<dbReference type="PANTHER" id="PTHR34406">
    <property type="entry name" value="PROTEIN YCEI"/>
    <property type="match status" value="1"/>
</dbReference>
<evidence type="ECO:0000313" key="4">
    <source>
        <dbReference type="Proteomes" id="UP000243588"/>
    </source>
</evidence>
<reference evidence="4" key="1">
    <citation type="submission" date="2016-10" db="EMBL/GenBank/DDBJ databases">
        <authorList>
            <person name="Varghese N."/>
            <person name="Submissions S."/>
        </authorList>
    </citation>
    <scope>NUCLEOTIDE SEQUENCE [LARGE SCALE GENOMIC DNA]</scope>
    <source>
        <strain evidence="4">DSM 23313</strain>
    </source>
</reference>
<feature type="chain" id="PRO_5017343166" evidence="1">
    <location>
        <begin position="20"/>
        <end position="191"/>
    </location>
</feature>
<sequence>MKKIALLFVATLFSVATFAQTKWNVDKMHSFVNFSVKHLGISFVDGRFDKYEGTFVGTPEDLTKGVFNFTVDMNSVNTSVEMRDNHLKTNDFFNVEKFPTMTFESKSIKKTGKDKYKLEGNLTIRNITKPVTFDLTYGGLLQDDGQGNQKLGFQATTTVNRFDFDVAYDPSGQAIAKDVKIAVNLEFAKAK</sequence>
<evidence type="ECO:0000259" key="2">
    <source>
        <dbReference type="SMART" id="SM00867"/>
    </source>
</evidence>
<gene>
    <name evidence="3" type="ORF">SAMN05421818_12419</name>
</gene>
<dbReference type="InterPro" id="IPR036761">
    <property type="entry name" value="TTHA0802/YceI-like_sf"/>
</dbReference>
<evidence type="ECO:0000256" key="1">
    <source>
        <dbReference type="SAM" id="SignalP"/>
    </source>
</evidence>
<proteinExistence type="predicted"/>
<keyword evidence="4" id="KW-1185">Reference proteome</keyword>
<protein>
    <submittedName>
        <fullName evidence="3">Polyisoprenoid-binding protein YceI</fullName>
    </submittedName>
</protein>
<dbReference type="SUPFAM" id="SSF101874">
    <property type="entry name" value="YceI-like"/>
    <property type="match status" value="1"/>
</dbReference>
<dbReference type="Pfam" id="PF04264">
    <property type="entry name" value="YceI"/>
    <property type="match status" value="1"/>
</dbReference>
<dbReference type="AlphaFoldDB" id="A0A1G8G9T3"/>
<evidence type="ECO:0000313" key="3">
    <source>
        <dbReference type="EMBL" id="SDH91134.1"/>
    </source>
</evidence>
<feature type="domain" description="Lipid/polyisoprenoid-binding YceI-like" evidence="2">
    <location>
        <begin position="22"/>
        <end position="188"/>
    </location>
</feature>
<dbReference type="SMART" id="SM00867">
    <property type="entry name" value="YceI"/>
    <property type="match status" value="1"/>
</dbReference>
<name>A0A1G8G9T3_9FLAO</name>
<dbReference type="Gene3D" id="2.40.128.110">
    <property type="entry name" value="Lipid/polyisoprenoid-binding, YceI-like"/>
    <property type="match status" value="1"/>
</dbReference>
<keyword evidence="1" id="KW-0732">Signal</keyword>
<accession>A0A1G8G9T3</accession>
<dbReference type="Proteomes" id="UP000243588">
    <property type="component" value="Unassembled WGS sequence"/>
</dbReference>